<proteinExistence type="inferred from homology"/>
<dbReference type="InterPro" id="IPR029000">
    <property type="entry name" value="Cyclophilin-like_dom_sf"/>
</dbReference>
<dbReference type="InterPro" id="IPR044666">
    <property type="entry name" value="Cyclophilin_A-like"/>
</dbReference>
<evidence type="ECO:0000259" key="4">
    <source>
        <dbReference type="PROSITE" id="PS50072"/>
    </source>
</evidence>
<dbReference type="EMBL" id="QJSX01000002">
    <property type="protein sequence ID" value="PYE55707.1"/>
    <property type="molecule type" value="Genomic_DNA"/>
</dbReference>
<feature type="chain" id="PRO_5016189676" description="Peptidyl-prolyl cis-trans isomerase" evidence="3">
    <location>
        <begin position="24"/>
        <end position="219"/>
    </location>
</feature>
<dbReference type="InterPro" id="IPR002130">
    <property type="entry name" value="Cyclophilin-type_PPIase_dom"/>
</dbReference>
<keyword evidence="1 3" id="KW-0697">Rotamase</keyword>
<dbReference type="Proteomes" id="UP000248326">
    <property type="component" value="Unassembled WGS sequence"/>
</dbReference>
<dbReference type="AlphaFoldDB" id="A0A318SRK5"/>
<organism evidence="5 6">
    <name type="scientific">Deinococcus yavapaiensis KR-236</name>
    <dbReference type="NCBI Taxonomy" id="694435"/>
    <lineage>
        <taxon>Bacteria</taxon>
        <taxon>Thermotogati</taxon>
        <taxon>Deinococcota</taxon>
        <taxon>Deinococci</taxon>
        <taxon>Deinococcales</taxon>
        <taxon>Deinococcaceae</taxon>
        <taxon>Deinococcus</taxon>
    </lineage>
</organism>
<comment type="caution">
    <text evidence="5">The sequence shown here is derived from an EMBL/GenBank/DDBJ whole genome shotgun (WGS) entry which is preliminary data.</text>
</comment>
<dbReference type="PANTHER" id="PTHR45625">
    <property type="entry name" value="PEPTIDYL-PROLYL CIS-TRANS ISOMERASE-RELATED"/>
    <property type="match status" value="1"/>
</dbReference>
<name>A0A318SRK5_9DEIO</name>
<dbReference type="CDD" id="cd00317">
    <property type="entry name" value="cyclophilin"/>
    <property type="match status" value="1"/>
</dbReference>
<evidence type="ECO:0000256" key="2">
    <source>
        <dbReference type="ARBA" id="ARBA00023235"/>
    </source>
</evidence>
<keyword evidence="6" id="KW-1185">Reference proteome</keyword>
<dbReference type="Pfam" id="PF00160">
    <property type="entry name" value="Pro_isomerase"/>
    <property type="match status" value="1"/>
</dbReference>
<sequence length="219" mass="23805">MTVMRLPLLLAASLATFAASASAAFVPVPFLSETPVRKFTAPQWVIDPAKTYRAEIETTKGKVTIEFYAQQAPKTVNSFVFLTLNRYYEGVKFHRVLDGFVAQVGDPNTVTGPRATWGQGGPGYGYYLELDRALKFDKAGVLGMARTQDPYTNGSQFYITLAPTPSLDGQYTVFGRVVEGLDVVQSLQKIDPSSPAGENVTPDEIKTVTILVDDGKATP</sequence>
<evidence type="ECO:0000256" key="1">
    <source>
        <dbReference type="ARBA" id="ARBA00023110"/>
    </source>
</evidence>
<dbReference type="PRINTS" id="PR00153">
    <property type="entry name" value="CSAPPISMRASE"/>
</dbReference>
<accession>A0A318SRK5</accession>
<keyword evidence="2 3" id="KW-0413">Isomerase</keyword>
<dbReference type="PANTHER" id="PTHR45625:SF4">
    <property type="entry name" value="PEPTIDYLPROLYL ISOMERASE DOMAIN AND WD REPEAT-CONTAINING PROTEIN 1"/>
    <property type="match status" value="1"/>
</dbReference>
<protein>
    <recommendedName>
        <fullName evidence="3">Peptidyl-prolyl cis-trans isomerase</fullName>
        <shortName evidence="3">PPIase</shortName>
        <ecNumber evidence="3">5.2.1.8</ecNumber>
    </recommendedName>
</protein>
<feature type="domain" description="PPIase cyclophilin-type" evidence="4">
    <location>
        <begin position="61"/>
        <end position="216"/>
    </location>
</feature>
<dbReference type="PROSITE" id="PS50072">
    <property type="entry name" value="CSA_PPIASE_2"/>
    <property type="match status" value="1"/>
</dbReference>
<evidence type="ECO:0000313" key="5">
    <source>
        <dbReference type="EMBL" id="PYE55707.1"/>
    </source>
</evidence>
<keyword evidence="3" id="KW-0732">Signal</keyword>
<dbReference type="SUPFAM" id="SSF50891">
    <property type="entry name" value="Cyclophilin-like"/>
    <property type="match status" value="1"/>
</dbReference>
<dbReference type="GO" id="GO:0003755">
    <property type="term" value="F:peptidyl-prolyl cis-trans isomerase activity"/>
    <property type="evidence" value="ECO:0007669"/>
    <property type="project" value="UniProtKB-UniRule"/>
</dbReference>
<feature type="signal peptide" evidence="3">
    <location>
        <begin position="1"/>
        <end position="23"/>
    </location>
</feature>
<reference evidence="5 6" key="1">
    <citation type="submission" date="2018-06" db="EMBL/GenBank/DDBJ databases">
        <title>Genomic Encyclopedia of Type Strains, Phase IV (KMG-IV): sequencing the most valuable type-strain genomes for metagenomic binning, comparative biology and taxonomic classification.</title>
        <authorList>
            <person name="Goeker M."/>
        </authorList>
    </citation>
    <scope>NUCLEOTIDE SEQUENCE [LARGE SCALE GENOMIC DNA]</scope>
    <source>
        <strain evidence="5 6">DSM 18048</strain>
    </source>
</reference>
<dbReference type="Gene3D" id="2.40.100.10">
    <property type="entry name" value="Cyclophilin-like"/>
    <property type="match status" value="1"/>
</dbReference>
<comment type="catalytic activity">
    <reaction evidence="3">
        <text>[protein]-peptidylproline (omega=180) = [protein]-peptidylproline (omega=0)</text>
        <dbReference type="Rhea" id="RHEA:16237"/>
        <dbReference type="Rhea" id="RHEA-COMP:10747"/>
        <dbReference type="Rhea" id="RHEA-COMP:10748"/>
        <dbReference type="ChEBI" id="CHEBI:83833"/>
        <dbReference type="ChEBI" id="CHEBI:83834"/>
        <dbReference type="EC" id="5.2.1.8"/>
    </reaction>
</comment>
<comment type="function">
    <text evidence="3">PPIases accelerate the folding of proteins. It catalyzes the cis-trans isomerization of proline imidic peptide bonds in oligopeptides.</text>
</comment>
<gene>
    <name evidence="5" type="ORF">DES52_10270</name>
</gene>
<evidence type="ECO:0000313" key="6">
    <source>
        <dbReference type="Proteomes" id="UP000248326"/>
    </source>
</evidence>
<dbReference type="OrthoDB" id="9807797at2"/>
<comment type="similarity">
    <text evidence="3">Belongs to the cyclophilin-type PPIase family.</text>
</comment>
<evidence type="ECO:0000256" key="3">
    <source>
        <dbReference type="RuleBase" id="RU363019"/>
    </source>
</evidence>
<dbReference type="EC" id="5.2.1.8" evidence="3"/>